<accession>A0A1B6HD80</accession>
<name>A0A1B6HD80_9HEMI</name>
<reference evidence="1" key="1">
    <citation type="submission" date="2015-11" db="EMBL/GenBank/DDBJ databases">
        <title>De novo transcriptome assembly of four potential Pierce s Disease insect vectors from Arizona vineyards.</title>
        <authorList>
            <person name="Tassone E.E."/>
        </authorList>
    </citation>
    <scope>NUCLEOTIDE SEQUENCE</scope>
</reference>
<protein>
    <submittedName>
        <fullName evidence="1">Uncharacterized protein</fullName>
    </submittedName>
</protein>
<dbReference type="AlphaFoldDB" id="A0A1B6HD80"/>
<feature type="non-terminal residue" evidence="1">
    <location>
        <position position="115"/>
    </location>
</feature>
<dbReference type="EMBL" id="GECU01035068">
    <property type="protein sequence ID" value="JAS72638.1"/>
    <property type="molecule type" value="Transcribed_RNA"/>
</dbReference>
<gene>
    <name evidence="1" type="ORF">g.56512</name>
</gene>
<feature type="non-terminal residue" evidence="1">
    <location>
        <position position="1"/>
    </location>
</feature>
<evidence type="ECO:0000313" key="1">
    <source>
        <dbReference type="EMBL" id="JAS72638.1"/>
    </source>
</evidence>
<organism evidence="1">
    <name type="scientific">Homalodisca liturata</name>
    <dbReference type="NCBI Taxonomy" id="320908"/>
    <lineage>
        <taxon>Eukaryota</taxon>
        <taxon>Metazoa</taxon>
        <taxon>Ecdysozoa</taxon>
        <taxon>Arthropoda</taxon>
        <taxon>Hexapoda</taxon>
        <taxon>Insecta</taxon>
        <taxon>Pterygota</taxon>
        <taxon>Neoptera</taxon>
        <taxon>Paraneoptera</taxon>
        <taxon>Hemiptera</taxon>
        <taxon>Auchenorrhyncha</taxon>
        <taxon>Membracoidea</taxon>
        <taxon>Cicadellidae</taxon>
        <taxon>Cicadellinae</taxon>
        <taxon>Proconiini</taxon>
        <taxon>Homalodisca</taxon>
    </lineage>
</organism>
<proteinExistence type="predicted"/>
<sequence length="115" mass="13134">LGQVSYKTKFELVFVIRSQIKGAVLDPECNIESKMNTEFMTQELDIFCSTTARLYYDEACLQVENPLNVTLTLLRQTALCHKCQLKFWTNINPMGTLHLVVTVNAPTIISYRDIS</sequence>